<dbReference type="Pfam" id="PF12807">
    <property type="entry name" value="eIF3_p135"/>
    <property type="match status" value="1"/>
</dbReference>
<proteinExistence type="predicted"/>
<keyword evidence="4" id="KW-1185">Reference proteome</keyword>
<dbReference type="InterPro" id="IPR033646">
    <property type="entry name" value="CLU-central"/>
</dbReference>
<feature type="non-terminal residue" evidence="3">
    <location>
        <position position="1"/>
    </location>
</feature>
<evidence type="ECO:0000313" key="4">
    <source>
        <dbReference type="Proteomes" id="UP000265618"/>
    </source>
</evidence>
<accession>A0A9K3GLU9</accession>
<evidence type="ECO:0000313" key="3">
    <source>
        <dbReference type="EMBL" id="GIQ86985.1"/>
    </source>
</evidence>
<feature type="domain" description="CLU central" evidence="2">
    <location>
        <begin position="95"/>
        <end position="151"/>
    </location>
</feature>
<protein>
    <recommendedName>
        <fullName evidence="2">CLU central domain-containing protein</fullName>
    </recommendedName>
</protein>
<sequence length="546" mass="58743">DALRVSRAYMAETKVPREGLMTHWEHESGEVSLTEPRAPCPLNPDHALSPRDSADVSTSTMGQYPTEESVIQGLDRHLLRTLLPQLVDDLDSLEVSPTTPQALTQEMHARGINVCHLGRVAALSALPHISEMAYRGILSRCIKLVLRDAVAVALASHRQRVAEGGEGSTSPSPYAFQGVARSVISQCISAILGEDSAPPSPPSDDTATPPPSPHAEVWDVLASLSASKFGVSLSRGILSKVYLPGCVRDALAGVGTGLTNEADARLQAEAPSTFSLMPCDLLPLRPVCKEVVQGLLPLCSCHSALSRARQAETDALQSMERWDAPSPALGRVGERYTEAEAMCIHTLSDTPGTHLVLQTAMARAQHLKRCHETRGDSHNSHWCRCAGIAPSAESEEAVSLLKGVLAQIEGVQGGASHHRCDSQALVMEAECHLSLADLLFHPPSHGPTPAPGPSSRVAVHLCRAIHCFEQSLGYQHPQTADAYIAYGCYLLDIRQSGQALLLLRRAHEVYAHSLGDSHPLTLGALLHLRRGEMRGGSRERDDMDLE</sequence>
<organism evidence="3 4">
    <name type="scientific">Kipferlia bialata</name>
    <dbReference type="NCBI Taxonomy" id="797122"/>
    <lineage>
        <taxon>Eukaryota</taxon>
        <taxon>Metamonada</taxon>
        <taxon>Carpediemonas-like organisms</taxon>
        <taxon>Kipferlia</taxon>
    </lineage>
</organism>
<dbReference type="AlphaFoldDB" id="A0A9K3GLU9"/>
<dbReference type="PANTHER" id="PTHR12601">
    <property type="entry name" value="EUKARYOTIC TRANSLATION INITIATION FACTOR 3 SUBUNIT EIF-3"/>
    <property type="match status" value="1"/>
</dbReference>
<reference evidence="3 4" key="1">
    <citation type="journal article" date="2018" name="PLoS ONE">
        <title>The draft genome of Kipferlia bialata reveals reductive genome evolution in fornicate parasites.</title>
        <authorList>
            <person name="Tanifuji G."/>
            <person name="Takabayashi S."/>
            <person name="Kume K."/>
            <person name="Takagi M."/>
            <person name="Nakayama T."/>
            <person name="Kamikawa R."/>
            <person name="Inagaki Y."/>
            <person name="Hashimoto T."/>
        </authorList>
    </citation>
    <scope>NUCLEOTIDE SEQUENCE [LARGE SCALE GENOMIC DNA]</scope>
    <source>
        <strain evidence="3">NY0173</strain>
    </source>
</reference>
<evidence type="ECO:0000259" key="2">
    <source>
        <dbReference type="Pfam" id="PF12807"/>
    </source>
</evidence>
<evidence type="ECO:0000256" key="1">
    <source>
        <dbReference type="SAM" id="MobiDB-lite"/>
    </source>
</evidence>
<comment type="caution">
    <text evidence="3">The sequence shown here is derived from an EMBL/GenBank/DDBJ whole genome shotgun (WGS) entry which is preliminary data.</text>
</comment>
<gene>
    <name evidence="3" type="ORF">KIPB_008935</name>
</gene>
<dbReference type="EMBL" id="BDIP01002896">
    <property type="protein sequence ID" value="GIQ86985.1"/>
    <property type="molecule type" value="Genomic_DNA"/>
</dbReference>
<dbReference type="Gene3D" id="1.25.40.10">
    <property type="entry name" value="Tetratricopeptide repeat domain"/>
    <property type="match status" value="1"/>
</dbReference>
<dbReference type="OrthoDB" id="1663806at2759"/>
<feature type="compositionally biased region" description="Pro residues" evidence="1">
    <location>
        <begin position="198"/>
        <end position="213"/>
    </location>
</feature>
<dbReference type="InterPro" id="IPR027523">
    <property type="entry name" value="CLU_prot"/>
</dbReference>
<dbReference type="Proteomes" id="UP000265618">
    <property type="component" value="Unassembled WGS sequence"/>
</dbReference>
<dbReference type="InterPro" id="IPR011990">
    <property type="entry name" value="TPR-like_helical_dom_sf"/>
</dbReference>
<feature type="region of interest" description="Disordered" evidence="1">
    <location>
        <begin position="195"/>
        <end position="214"/>
    </location>
</feature>
<name>A0A9K3GLU9_9EUKA</name>